<dbReference type="InParanoid" id="A0A2G5ES52"/>
<keyword evidence="2" id="KW-0723">Serine/threonine-protein kinase</keyword>
<keyword evidence="13" id="KW-0325">Glycoprotein</keyword>
<proteinExistence type="predicted"/>
<dbReference type="CDD" id="cd23509">
    <property type="entry name" value="Gnk2-like"/>
    <property type="match status" value="2"/>
</dbReference>
<accession>A0A2G5ES52</accession>
<dbReference type="InterPro" id="IPR002902">
    <property type="entry name" value="GNK2"/>
</dbReference>
<keyword evidence="8 14" id="KW-0547">Nucleotide-binding</keyword>
<dbReference type="Gene3D" id="3.30.200.20">
    <property type="entry name" value="Phosphorylase Kinase, domain 1"/>
    <property type="match status" value="1"/>
</dbReference>
<feature type="compositionally biased region" description="Low complexity" evidence="15">
    <location>
        <begin position="258"/>
        <end position="269"/>
    </location>
</feature>
<feature type="domain" description="Protein kinase" evidence="18">
    <location>
        <begin position="336"/>
        <end position="611"/>
    </location>
</feature>
<evidence type="ECO:0000256" key="15">
    <source>
        <dbReference type="SAM" id="MobiDB-lite"/>
    </source>
</evidence>
<dbReference type="GO" id="GO:0006979">
    <property type="term" value="P:response to oxidative stress"/>
    <property type="evidence" value="ECO:0007669"/>
    <property type="project" value="UniProtKB-ARBA"/>
</dbReference>
<dbReference type="SUPFAM" id="SSF56112">
    <property type="entry name" value="Protein kinase-like (PK-like)"/>
    <property type="match status" value="1"/>
</dbReference>
<dbReference type="OrthoDB" id="4062651at2759"/>
<comment type="subcellular location">
    <subcellularLocation>
        <location evidence="1">Membrane</location>
        <topology evidence="1">Single-pass membrane protein</topology>
    </subcellularLocation>
</comment>
<evidence type="ECO:0008006" key="22">
    <source>
        <dbReference type="Google" id="ProtNLM"/>
    </source>
</evidence>
<dbReference type="FunFam" id="3.30.430.20:FF:000003">
    <property type="entry name" value="Cysteine-rich RLK (RECEPTOR-like protein kinase) 10"/>
    <property type="match status" value="1"/>
</dbReference>
<dbReference type="AlphaFoldDB" id="A0A2G5ES52"/>
<name>A0A2G5ES52_AQUCA</name>
<evidence type="ECO:0000256" key="7">
    <source>
        <dbReference type="ARBA" id="ARBA00022737"/>
    </source>
</evidence>
<keyword evidence="11 16" id="KW-1133">Transmembrane helix</keyword>
<feature type="compositionally biased region" description="Polar residues" evidence="15">
    <location>
        <begin position="655"/>
        <end position="666"/>
    </location>
</feature>
<dbReference type="PROSITE" id="PS00107">
    <property type="entry name" value="PROTEIN_KINASE_ATP"/>
    <property type="match status" value="1"/>
</dbReference>
<feature type="region of interest" description="Disordered" evidence="15">
    <location>
        <begin position="640"/>
        <end position="673"/>
    </location>
</feature>
<dbReference type="GO" id="GO:0005886">
    <property type="term" value="C:plasma membrane"/>
    <property type="evidence" value="ECO:0007669"/>
    <property type="project" value="TreeGrafter"/>
</dbReference>
<keyword evidence="9" id="KW-0418">Kinase</keyword>
<dbReference type="FunFam" id="1.10.510.10:FF:000129">
    <property type="entry name" value="cysteine-rich receptor-like protein kinase 10"/>
    <property type="match status" value="1"/>
</dbReference>
<keyword evidence="7" id="KW-0677">Repeat</keyword>
<evidence type="ECO:0000256" key="10">
    <source>
        <dbReference type="ARBA" id="ARBA00022840"/>
    </source>
</evidence>
<dbReference type="Gene3D" id="3.30.430.20">
    <property type="entry name" value="Gnk2 domain, C-X8-C-X2-C motif"/>
    <property type="match status" value="2"/>
</dbReference>
<dbReference type="PANTHER" id="PTHR27002">
    <property type="entry name" value="RECEPTOR-LIKE SERINE/THREONINE-PROTEIN KINASE SD1-8"/>
    <property type="match status" value="1"/>
</dbReference>
<gene>
    <name evidence="20" type="ORF">AQUCO_00500434v1</name>
</gene>
<dbReference type="PANTHER" id="PTHR27002:SF1104">
    <property type="entry name" value="CYSTEINE-RICH RECEPTOR-LIKE PROTEIN KINASE 27-RELATED"/>
    <property type="match status" value="1"/>
</dbReference>
<evidence type="ECO:0000259" key="18">
    <source>
        <dbReference type="PROSITE" id="PS50011"/>
    </source>
</evidence>
<dbReference type="GO" id="GO:0004674">
    <property type="term" value="F:protein serine/threonine kinase activity"/>
    <property type="evidence" value="ECO:0007669"/>
    <property type="project" value="UniProtKB-KW"/>
</dbReference>
<evidence type="ECO:0000256" key="3">
    <source>
        <dbReference type="ARBA" id="ARBA00022553"/>
    </source>
</evidence>
<protein>
    <recommendedName>
        <fullName evidence="22">Cysteine-rich receptor-like protein kinase 10</fullName>
    </recommendedName>
</protein>
<feature type="signal peptide" evidence="17">
    <location>
        <begin position="1"/>
        <end position="18"/>
    </location>
</feature>
<dbReference type="InterPro" id="IPR038408">
    <property type="entry name" value="GNK2_sf"/>
</dbReference>
<dbReference type="PROSITE" id="PS50011">
    <property type="entry name" value="PROTEIN_KINASE_DOM"/>
    <property type="match status" value="1"/>
</dbReference>
<reference evidence="20 21" key="1">
    <citation type="submission" date="2017-09" db="EMBL/GenBank/DDBJ databases">
        <title>WGS assembly of Aquilegia coerulea Goldsmith.</title>
        <authorList>
            <person name="Hodges S."/>
            <person name="Kramer E."/>
            <person name="Nordborg M."/>
            <person name="Tomkins J."/>
            <person name="Borevitz J."/>
            <person name="Derieg N."/>
            <person name="Yan J."/>
            <person name="Mihaltcheva S."/>
            <person name="Hayes R.D."/>
            <person name="Rokhsar D."/>
        </authorList>
    </citation>
    <scope>NUCLEOTIDE SEQUENCE [LARGE SCALE GENOMIC DNA]</scope>
    <source>
        <strain evidence="21">cv. Goldsmith</strain>
    </source>
</reference>
<feature type="domain" description="Gnk2-homologous" evidence="19">
    <location>
        <begin position="25"/>
        <end position="129"/>
    </location>
</feature>
<evidence type="ECO:0000313" key="20">
    <source>
        <dbReference type="EMBL" id="PIA58487.1"/>
    </source>
</evidence>
<keyword evidence="4" id="KW-0808">Transferase</keyword>
<dbReference type="PROSITE" id="PS00108">
    <property type="entry name" value="PROTEIN_KINASE_ST"/>
    <property type="match status" value="1"/>
</dbReference>
<dbReference type="SMART" id="SM00220">
    <property type="entry name" value="S_TKc"/>
    <property type="match status" value="1"/>
</dbReference>
<feature type="region of interest" description="Disordered" evidence="15">
    <location>
        <begin position="249"/>
        <end position="269"/>
    </location>
</feature>
<evidence type="ECO:0000256" key="8">
    <source>
        <dbReference type="ARBA" id="ARBA00022741"/>
    </source>
</evidence>
<dbReference type="FunFam" id="3.30.430.20:FF:000002">
    <property type="entry name" value="Cysteine-rich receptor-like protein kinase 10"/>
    <property type="match status" value="1"/>
</dbReference>
<dbReference type="InterPro" id="IPR001245">
    <property type="entry name" value="Ser-Thr/Tyr_kinase_cat_dom"/>
</dbReference>
<dbReference type="CDD" id="cd14066">
    <property type="entry name" value="STKc_IRAK"/>
    <property type="match status" value="1"/>
</dbReference>
<evidence type="ECO:0000256" key="12">
    <source>
        <dbReference type="ARBA" id="ARBA00023136"/>
    </source>
</evidence>
<evidence type="ECO:0000313" key="21">
    <source>
        <dbReference type="Proteomes" id="UP000230069"/>
    </source>
</evidence>
<evidence type="ECO:0000256" key="11">
    <source>
        <dbReference type="ARBA" id="ARBA00022989"/>
    </source>
</evidence>
<evidence type="ECO:0000256" key="1">
    <source>
        <dbReference type="ARBA" id="ARBA00004167"/>
    </source>
</evidence>
<dbReference type="FunCoup" id="A0A2G5ES52">
    <property type="interactions" value="443"/>
</dbReference>
<dbReference type="Pfam" id="PF07714">
    <property type="entry name" value="PK_Tyr_Ser-Thr"/>
    <property type="match status" value="1"/>
</dbReference>
<evidence type="ECO:0000256" key="14">
    <source>
        <dbReference type="PROSITE-ProRule" id="PRU10141"/>
    </source>
</evidence>
<keyword evidence="3" id="KW-0597">Phosphoprotein</keyword>
<evidence type="ECO:0000256" key="13">
    <source>
        <dbReference type="ARBA" id="ARBA00023180"/>
    </source>
</evidence>
<sequence>MGLLRLFFLAFFSTLVLQFNLNSAQTHLYDFCLGGNYTTNSTYQTNLNLLLTSLANNNSPNNTRYFNNTVGRRPDRIYGLLQCRGDYNSEDCNKCARIATDEVTTKCPFKTESIVHYDECWLHYSNESFISIIQVDPTVYLSNTNNVTDPNLFTPNLSDLMGRLVDQAVRNSPNLFAIGEGNYTSSQKLYGLVQCTQDISRSDCDRCLRRSVSELPTCCDRKQGGRVLKPSCNVRYELYEFYQGEALVFSPPPPQTTSPPNTNTTRGNGNKSSNKVVLIVVPAVIAAVLLSIIAIFLCLRRKKGSDTDIVQNEDEISTVESLQFNFATVEAATDNFSDDNKLGEGGFGVVYKGKLSDEREIAVKRLSRNSGQGLQEFKNEVLLLAKLQHRNLVRLLGFCVEGGEKLLIYEFVPNASLDQFIFDPIKRTYLDWERRYKIIGGIARGLLYLHEDSRDRIIHRDLKASNILLDAEMNPKISDFGMARLFVLDQTEGNTSRICGTYGYMAPEYAMHGHFSVKTDVFSFGVLVLEIISGLKNNSFYESERAEDLLCYAWRQWREGNALEVLEPLLKERYSRSEVMRCVHIGLLCVQDDVARRPTMASIVLMLNSYSVTLPIPSAPPFYSRTAAMKFDMKLEEDETAVKDPSQPILKDHSSTSIPESVNEVSITELYPR</sequence>
<keyword evidence="6 17" id="KW-0732">Signal</keyword>
<dbReference type="PROSITE" id="PS51473">
    <property type="entry name" value="GNK2"/>
    <property type="match status" value="2"/>
</dbReference>
<dbReference type="InterPro" id="IPR017441">
    <property type="entry name" value="Protein_kinase_ATP_BS"/>
</dbReference>
<organism evidence="20 21">
    <name type="scientific">Aquilegia coerulea</name>
    <name type="common">Rocky mountain columbine</name>
    <dbReference type="NCBI Taxonomy" id="218851"/>
    <lineage>
        <taxon>Eukaryota</taxon>
        <taxon>Viridiplantae</taxon>
        <taxon>Streptophyta</taxon>
        <taxon>Embryophyta</taxon>
        <taxon>Tracheophyta</taxon>
        <taxon>Spermatophyta</taxon>
        <taxon>Magnoliopsida</taxon>
        <taxon>Ranunculales</taxon>
        <taxon>Ranunculaceae</taxon>
        <taxon>Thalictroideae</taxon>
        <taxon>Aquilegia</taxon>
    </lineage>
</organism>
<evidence type="ECO:0000256" key="9">
    <source>
        <dbReference type="ARBA" id="ARBA00022777"/>
    </source>
</evidence>
<dbReference type="InterPro" id="IPR008271">
    <property type="entry name" value="Ser/Thr_kinase_AS"/>
</dbReference>
<evidence type="ECO:0000256" key="5">
    <source>
        <dbReference type="ARBA" id="ARBA00022692"/>
    </source>
</evidence>
<feature type="chain" id="PRO_5013841670" description="Cysteine-rich receptor-like protein kinase 10" evidence="17">
    <location>
        <begin position="19"/>
        <end position="673"/>
    </location>
</feature>
<evidence type="ECO:0000256" key="2">
    <source>
        <dbReference type="ARBA" id="ARBA00022527"/>
    </source>
</evidence>
<keyword evidence="21" id="KW-1185">Reference proteome</keyword>
<dbReference type="Pfam" id="PF01657">
    <property type="entry name" value="Stress-antifung"/>
    <property type="match status" value="2"/>
</dbReference>
<dbReference type="STRING" id="218851.A0A2G5ES52"/>
<evidence type="ECO:0000256" key="4">
    <source>
        <dbReference type="ARBA" id="ARBA00022679"/>
    </source>
</evidence>
<dbReference type="Proteomes" id="UP000230069">
    <property type="component" value="Unassembled WGS sequence"/>
</dbReference>
<dbReference type="InterPro" id="IPR000719">
    <property type="entry name" value="Prot_kinase_dom"/>
</dbReference>
<evidence type="ECO:0000256" key="16">
    <source>
        <dbReference type="SAM" id="Phobius"/>
    </source>
</evidence>
<dbReference type="GO" id="GO:0005524">
    <property type="term" value="F:ATP binding"/>
    <property type="evidence" value="ECO:0007669"/>
    <property type="project" value="UniProtKB-UniRule"/>
</dbReference>
<feature type="domain" description="Gnk2-homologous" evidence="19">
    <location>
        <begin position="135"/>
        <end position="241"/>
    </location>
</feature>
<evidence type="ECO:0000256" key="17">
    <source>
        <dbReference type="SAM" id="SignalP"/>
    </source>
</evidence>
<keyword evidence="10 14" id="KW-0067">ATP-binding</keyword>
<evidence type="ECO:0000256" key="6">
    <source>
        <dbReference type="ARBA" id="ARBA00022729"/>
    </source>
</evidence>
<evidence type="ECO:0000259" key="19">
    <source>
        <dbReference type="PROSITE" id="PS51473"/>
    </source>
</evidence>
<keyword evidence="12 16" id="KW-0472">Membrane</keyword>
<dbReference type="EMBL" id="KZ305022">
    <property type="protein sequence ID" value="PIA58487.1"/>
    <property type="molecule type" value="Genomic_DNA"/>
</dbReference>
<dbReference type="Gene3D" id="1.10.510.10">
    <property type="entry name" value="Transferase(Phosphotransferase) domain 1"/>
    <property type="match status" value="1"/>
</dbReference>
<keyword evidence="5 16" id="KW-0812">Transmembrane</keyword>
<feature type="transmembrane region" description="Helical" evidence="16">
    <location>
        <begin position="276"/>
        <end position="299"/>
    </location>
</feature>
<dbReference type="InterPro" id="IPR011009">
    <property type="entry name" value="Kinase-like_dom_sf"/>
</dbReference>
<dbReference type="FunFam" id="3.30.200.20:FF:000142">
    <property type="entry name" value="Cysteine-rich receptor-like protein kinase 10"/>
    <property type="match status" value="1"/>
</dbReference>
<feature type="binding site" evidence="14">
    <location>
        <position position="364"/>
    </location>
    <ligand>
        <name>ATP</name>
        <dbReference type="ChEBI" id="CHEBI:30616"/>
    </ligand>
</feature>